<evidence type="ECO:0000313" key="2">
    <source>
        <dbReference type="EMBL" id="MEN2768583.1"/>
    </source>
</evidence>
<keyword evidence="1" id="KW-0472">Membrane</keyword>
<proteinExistence type="predicted"/>
<keyword evidence="3" id="KW-1185">Reference proteome</keyword>
<evidence type="ECO:0000313" key="3">
    <source>
        <dbReference type="Proteomes" id="UP001444625"/>
    </source>
</evidence>
<name>A0ABU9XJX4_9BACI</name>
<keyword evidence="1" id="KW-0812">Transmembrane</keyword>
<sequence>MACFVFLRFGVRQQSIMDFETGVFSKKDHYVHGILSSIFFMFVAVFAAFFYWW</sequence>
<keyword evidence="1" id="KW-1133">Transmembrane helix</keyword>
<reference evidence="2 3" key="1">
    <citation type="submission" date="2024-05" db="EMBL/GenBank/DDBJ databases">
        <authorList>
            <person name="Haq I."/>
            <person name="Ullah Z."/>
            <person name="Ahmad R."/>
            <person name="Li M."/>
            <person name="Tong Y."/>
        </authorList>
    </citation>
    <scope>NUCLEOTIDE SEQUENCE [LARGE SCALE GENOMIC DNA]</scope>
    <source>
        <strain evidence="2 3">16A2E</strain>
    </source>
</reference>
<dbReference type="EMBL" id="JBDIML010000006">
    <property type="protein sequence ID" value="MEN2768583.1"/>
    <property type="molecule type" value="Genomic_DNA"/>
</dbReference>
<organism evidence="2 3">
    <name type="scientific">Ornithinibacillus xuwenensis</name>
    <dbReference type="NCBI Taxonomy" id="3144668"/>
    <lineage>
        <taxon>Bacteria</taxon>
        <taxon>Bacillati</taxon>
        <taxon>Bacillota</taxon>
        <taxon>Bacilli</taxon>
        <taxon>Bacillales</taxon>
        <taxon>Bacillaceae</taxon>
        <taxon>Ornithinibacillus</taxon>
    </lineage>
</organism>
<dbReference type="RefSeq" id="WP_345826072.1">
    <property type="nucleotide sequence ID" value="NZ_JBDIML010000006.1"/>
</dbReference>
<feature type="transmembrane region" description="Helical" evidence="1">
    <location>
        <begin position="30"/>
        <end position="52"/>
    </location>
</feature>
<evidence type="ECO:0000256" key="1">
    <source>
        <dbReference type="SAM" id="Phobius"/>
    </source>
</evidence>
<comment type="caution">
    <text evidence="2">The sequence shown here is derived from an EMBL/GenBank/DDBJ whole genome shotgun (WGS) entry which is preliminary data.</text>
</comment>
<gene>
    <name evidence="2" type="ORF">ABC228_15480</name>
</gene>
<protein>
    <submittedName>
        <fullName evidence="2">Uncharacterized protein</fullName>
    </submittedName>
</protein>
<dbReference type="Proteomes" id="UP001444625">
    <property type="component" value="Unassembled WGS sequence"/>
</dbReference>
<accession>A0ABU9XJX4</accession>